<dbReference type="AlphaFoldDB" id="A0A1H3IP74"/>
<accession>A0A1H3IP74</accession>
<dbReference type="RefSeq" id="WP_171259163.1">
    <property type="nucleotide sequence ID" value="NZ_FNPK01000007.1"/>
</dbReference>
<gene>
    <name evidence="2" type="ORF">SAMN05421643_10719</name>
</gene>
<keyword evidence="3" id="KW-1185">Reference proteome</keyword>
<dbReference type="EMBL" id="FNPK01000007">
    <property type="protein sequence ID" value="SDY29643.1"/>
    <property type="molecule type" value="Genomic_DNA"/>
</dbReference>
<keyword evidence="1" id="KW-0732">Signal</keyword>
<name>A0A1H3IP74_9GAMM</name>
<feature type="chain" id="PRO_5011615933" description="DUF2358 domain-containing protein" evidence="1">
    <location>
        <begin position="28"/>
        <end position="190"/>
    </location>
</feature>
<proteinExistence type="predicted"/>
<reference evidence="3" key="1">
    <citation type="submission" date="2016-10" db="EMBL/GenBank/DDBJ databases">
        <authorList>
            <person name="Varghese N."/>
            <person name="Submissions S."/>
        </authorList>
    </citation>
    <scope>NUCLEOTIDE SEQUENCE [LARGE SCALE GENOMIC DNA]</scope>
    <source>
        <strain evidence="3">ANC 5109</strain>
    </source>
</reference>
<evidence type="ECO:0000313" key="3">
    <source>
        <dbReference type="Proteomes" id="UP000199035"/>
    </source>
</evidence>
<sequence>MKYRKTIATSLLALLCLSGCKSIPSYSADYHSAKNNMTGIMLNDAQALAIGTRFTSTFNTLGTPEFVNQASALYAEQLFINDTLSQFSSRQNLVEHFKGMNKRVSNVTVKLLSTSYHQDSAYVHWYMAYDFKFLGTHQKMASHGISEIKVNAAQQIIFQQDFWDPANGLYRSLPYVGGVYSWLLPFKKSS</sequence>
<organism evidence="2 3">
    <name type="scientific">Acinetobacter kyonggiensis</name>
    <dbReference type="NCBI Taxonomy" id="595670"/>
    <lineage>
        <taxon>Bacteria</taxon>
        <taxon>Pseudomonadati</taxon>
        <taxon>Pseudomonadota</taxon>
        <taxon>Gammaproteobacteria</taxon>
        <taxon>Moraxellales</taxon>
        <taxon>Moraxellaceae</taxon>
        <taxon>Acinetobacter</taxon>
    </lineage>
</organism>
<evidence type="ECO:0000313" key="2">
    <source>
        <dbReference type="EMBL" id="SDY29643.1"/>
    </source>
</evidence>
<feature type="signal peptide" evidence="1">
    <location>
        <begin position="1"/>
        <end position="27"/>
    </location>
</feature>
<dbReference type="Proteomes" id="UP000199035">
    <property type="component" value="Unassembled WGS sequence"/>
</dbReference>
<dbReference type="SUPFAM" id="SSF54427">
    <property type="entry name" value="NTF2-like"/>
    <property type="match status" value="1"/>
</dbReference>
<evidence type="ECO:0008006" key="4">
    <source>
        <dbReference type="Google" id="ProtNLM"/>
    </source>
</evidence>
<dbReference type="InterPro" id="IPR032710">
    <property type="entry name" value="NTF2-like_dom_sf"/>
</dbReference>
<dbReference type="Gene3D" id="3.10.450.50">
    <property type="match status" value="1"/>
</dbReference>
<evidence type="ECO:0000256" key="1">
    <source>
        <dbReference type="SAM" id="SignalP"/>
    </source>
</evidence>
<protein>
    <recommendedName>
        <fullName evidence="4">DUF2358 domain-containing protein</fullName>
    </recommendedName>
</protein>
<dbReference type="STRING" id="595670.SAMN05421643_10719"/>